<dbReference type="EMBL" id="KQ981700">
    <property type="protein sequence ID" value="KYN37521.1"/>
    <property type="molecule type" value="Genomic_DNA"/>
</dbReference>
<evidence type="ECO:0000256" key="3">
    <source>
        <dbReference type="ARBA" id="ARBA00022475"/>
    </source>
</evidence>
<comment type="subcellular location">
    <subcellularLocation>
        <location evidence="1">Cell membrane</location>
        <topology evidence="1">Multi-pass membrane protein</topology>
    </subcellularLocation>
</comment>
<keyword evidence="10" id="KW-0807">Transducer</keyword>
<evidence type="ECO:0000313" key="16">
    <source>
        <dbReference type="Proteomes" id="UP000078541"/>
    </source>
</evidence>
<feature type="chain" id="PRO_5008271305" description="G-protein coupled receptors family 3 profile domain-containing protein" evidence="13">
    <location>
        <begin position="27"/>
        <end position="650"/>
    </location>
</feature>
<evidence type="ECO:0000256" key="9">
    <source>
        <dbReference type="ARBA" id="ARBA00023180"/>
    </source>
</evidence>
<evidence type="ECO:0000259" key="14">
    <source>
        <dbReference type="PROSITE" id="PS50259"/>
    </source>
</evidence>
<feature type="transmembrane region" description="Helical" evidence="12">
    <location>
        <begin position="514"/>
        <end position="535"/>
    </location>
</feature>
<evidence type="ECO:0000256" key="7">
    <source>
        <dbReference type="ARBA" id="ARBA00023136"/>
    </source>
</evidence>
<keyword evidence="16" id="KW-1185">Reference proteome</keyword>
<dbReference type="InterPro" id="IPR017978">
    <property type="entry name" value="GPCR_3_C"/>
</dbReference>
<dbReference type="Pfam" id="PF00003">
    <property type="entry name" value="7tm_3"/>
    <property type="match status" value="1"/>
</dbReference>
<keyword evidence="13" id="KW-0732">Signal</keyword>
<feature type="transmembrane region" description="Helical" evidence="12">
    <location>
        <begin position="447"/>
        <end position="466"/>
    </location>
</feature>
<feature type="signal peptide" evidence="13">
    <location>
        <begin position="1"/>
        <end position="26"/>
    </location>
</feature>
<keyword evidence="3" id="KW-1003">Cell membrane</keyword>
<dbReference type="PANTHER" id="PTHR32546">
    <property type="entry name" value="G-PROTEIN COUPLED RECEPTOR 158-RELATED"/>
    <property type="match status" value="1"/>
</dbReference>
<gene>
    <name evidence="15" type="ORF">ALC56_08122</name>
</gene>
<dbReference type="STRING" id="34720.A0A195FAW3"/>
<evidence type="ECO:0000256" key="8">
    <source>
        <dbReference type="ARBA" id="ARBA00023170"/>
    </source>
</evidence>
<dbReference type="CDD" id="cd15293">
    <property type="entry name" value="7tmC_GPR158-like"/>
    <property type="match status" value="1"/>
</dbReference>
<dbReference type="Gene3D" id="1.10.10.1450">
    <property type="match status" value="1"/>
</dbReference>
<proteinExistence type="inferred from homology"/>
<evidence type="ECO:0000256" key="5">
    <source>
        <dbReference type="ARBA" id="ARBA00022989"/>
    </source>
</evidence>
<feature type="transmembrane region" description="Helical" evidence="12">
    <location>
        <begin position="405"/>
        <end position="427"/>
    </location>
</feature>
<keyword evidence="7 12" id="KW-0472">Membrane</keyword>
<dbReference type="InterPro" id="IPR041426">
    <property type="entry name" value="Mos1_HTH"/>
</dbReference>
<feature type="transmembrane region" description="Helical" evidence="12">
    <location>
        <begin position="326"/>
        <end position="346"/>
    </location>
</feature>
<name>A0A195FAW3_9HYME</name>
<dbReference type="PROSITE" id="PS50259">
    <property type="entry name" value="G_PROTEIN_RECEP_F3_4"/>
    <property type="match status" value="1"/>
</dbReference>
<keyword evidence="6" id="KW-0297">G-protein coupled receptor</keyword>
<keyword evidence="4 12" id="KW-0812">Transmembrane</keyword>
<keyword evidence="9" id="KW-0325">Glycoprotein</keyword>
<evidence type="ECO:0000256" key="11">
    <source>
        <dbReference type="SAM" id="Coils"/>
    </source>
</evidence>
<dbReference type="GO" id="GO:0004930">
    <property type="term" value="F:G protein-coupled receptor activity"/>
    <property type="evidence" value="ECO:0007669"/>
    <property type="project" value="UniProtKB-KW"/>
</dbReference>
<keyword evidence="8" id="KW-0675">Receptor</keyword>
<accession>A0A195FAW3</accession>
<evidence type="ECO:0000313" key="15">
    <source>
        <dbReference type="EMBL" id="KYN37521.1"/>
    </source>
</evidence>
<sequence length="650" mass="74289">MSNFVPTKRNLRKVLLFCFHLIKSAANNQRMLSETYSDYTPSILTCEYWFLRYKKDDFDTKDKERPDQPKNIENVEVEGGNRIEKLSYISKFTHDKFTATVESGFMISIYKGGLYSSSRRNRKFKSSIFKASHSWVSIFKKTHQIISRKISKFVTKFNSDQSDFQLEIQSGRSLSNEGVKKVELLKETNGIFEPRVQETLFTNNCVYQGPGSRVNQNGVGAGWTKGAYVCKCRQGFYSIRHHLTGFEGILVEAAWKEMRENKSDSYEKVFLCLRCAPGCARCKGPEPCLATYNWPFRISLLAVSIFCAFSTIVLVAYMYQHRKLKVFKVASPIFLSITLLGCALMYLEMAAIFPVLDMYSCIATKWTRHMGFCVSYTALLMKTWRVSLTYRVKSAHKVKLTDKQLLQWMVPILLVMLIYLGTWTVSAPPYAEVITDNHDLKFYQCSYNWWDHSLAIGEILFLAWGIKVCYNVRNAESLFNEARLISYAIYNIAAVNITMIAIHLLIFPRAGPDIKYLLGFLRTQLSTSVTVFLVFGPKVIRVLRGQGDQWDSRARARGVTASFSLNGIGLVSEETTDLYQENEELKEEIQKLAARIEFMKIVHMEMHNRHIKPKLGGYFSTHGHGHGHPSVGQSPIAKSSTASFILKVCT</sequence>
<feature type="transmembrane region" description="Helical" evidence="12">
    <location>
        <begin position="298"/>
        <end position="319"/>
    </location>
</feature>
<organism evidence="15 16">
    <name type="scientific">Trachymyrmex septentrionalis</name>
    <dbReference type="NCBI Taxonomy" id="34720"/>
    <lineage>
        <taxon>Eukaryota</taxon>
        <taxon>Metazoa</taxon>
        <taxon>Ecdysozoa</taxon>
        <taxon>Arthropoda</taxon>
        <taxon>Hexapoda</taxon>
        <taxon>Insecta</taxon>
        <taxon>Pterygota</taxon>
        <taxon>Neoptera</taxon>
        <taxon>Endopterygota</taxon>
        <taxon>Hymenoptera</taxon>
        <taxon>Apocrita</taxon>
        <taxon>Aculeata</taxon>
        <taxon>Formicoidea</taxon>
        <taxon>Formicidae</taxon>
        <taxon>Myrmicinae</taxon>
        <taxon>Trachymyrmex</taxon>
    </lineage>
</organism>
<keyword evidence="5 12" id="KW-1133">Transmembrane helix</keyword>
<feature type="coiled-coil region" evidence="11">
    <location>
        <begin position="575"/>
        <end position="602"/>
    </location>
</feature>
<evidence type="ECO:0000256" key="13">
    <source>
        <dbReference type="SAM" id="SignalP"/>
    </source>
</evidence>
<feature type="transmembrane region" description="Helical" evidence="12">
    <location>
        <begin position="366"/>
        <end position="384"/>
    </location>
</feature>
<protein>
    <recommendedName>
        <fullName evidence="14">G-protein coupled receptors family 3 profile domain-containing protein</fullName>
    </recommendedName>
</protein>
<dbReference type="Proteomes" id="UP000078541">
    <property type="component" value="Unassembled WGS sequence"/>
</dbReference>
<evidence type="ECO:0000256" key="2">
    <source>
        <dbReference type="ARBA" id="ARBA00007242"/>
    </source>
</evidence>
<reference evidence="15 16" key="1">
    <citation type="submission" date="2016-03" db="EMBL/GenBank/DDBJ databases">
        <title>Trachymyrmex septentrionalis WGS genome.</title>
        <authorList>
            <person name="Nygaard S."/>
            <person name="Hu H."/>
            <person name="Boomsma J."/>
            <person name="Zhang G."/>
        </authorList>
    </citation>
    <scope>NUCLEOTIDE SEQUENCE [LARGE SCALE GENOMIC DNA]</scope>
    <source>
        <strain evidence="15">Tsep2-gDNA-1</strain>
        <tissue evidence="15">Whole body</tissue>
    </source>
</reference>
<comment type="similarity">
    <text evidence="2">Belongs to the G-protein coupled receptor 3 family.</text>
</comment>
<evidence type="ECO:0000256" key="1">
    <source>
        <dbReference type="ARBA" id="ARBA00004651"/>
    </source>
</evidence>
<feature type="domain" description="G-protein coupled receptors family 3 profile" evidence="14">
    <location>
        <begin position="296"/>
        <end position="543"/>
    </location>
</feature>
<dbReference type="InterPro" id="IPR043458">
    <property type="entry name" value="GPR158/179"/>
</dbReference>
<keyword evidence="11" id="KW-0175">Coiled coil</keyword>
<evidence type="ECO:0000256" key="12">
    <source>
        <dbReference type="SAM" id="Phobius"/>
    </source>
</evidence>
<evidence type="ECO:0000256" key="4">
    <source>
        <dbReference type="ARBA" id="ARBA00022692"/>
    </source>
</evidence>
<dbReference type="AlphaFoldDB" id="A0A195FAW3"/>
<dbReference type="Pfam" id="PF17906">
    <property type="entry name" value="HTH_48"/>
    <property type="match status" value="1"/>
</dbReference>
<feature type="transmembrane region" description="Helical" evidence="12">
    <location>
        <begin position="487"/>
        <end position="508"/>
    </location>
</feature>
<dbReference type="PANTHER" id="PTHR32546:SF16">
    <property type="entry name" value="G-PROTEIN COUPLED RECEPTOR CG31760-RELATED"/>
    <property type="match status" value="1"/>
</dbReference>
<evidence type="ECO:0000256" key="10">
    <source>
        <dbReference type="ARBA" id="ARBA00023224"/>
    </source>
</evidence>
<evidence type="ECO:0000256" key="6">
    <source>
        <dbReference type="ARBA" id="ARBA00023040"/>
    </source>
</evidence>
<dbReference type="GO" id="GO:0005886">
    <property type="term" value="C:plasma membrane"/>
    <property type="evidence" value="ECO:0007669"/>
    <property type="project" value="UniProtKB-SubCell"/>
</dbReference>